<dbReference type="Gene3D" id="3.40.50.1820">
    <property type="entry name" value="alpha/beta hydrolase"/>
    <property type="match status" value="1"/>
</dbReference>
<dbReference type="PROSITE" id="PS50075">
    <property type="entry name" value="CARRIER"/>
    <property type="match status" value="1"/>
</dbReference>
<dbReference type="InterPro" id="IPR020806">
    <property type="entry name" value="PKS_PP-bd"/>
</dbReference>
<dbReference type="InterPro" id="IPR001242">
    <property type="entry name" value="Condensation_dom"/>
</dbReference>
<feature type="region of interest" description="Disordered" evidence="4">
    <location>
        <begin position="16"/>
        <end position="37"/>
    </location>
</feature>
<organism evidence="6 7">
    <name type="scientific">Fodinicola feengrottensis</name>
    <dbReference type="NCBI Taxonomy" id="435914"/>
    <lineage>
        <taxon>Bacteria</taxon>
        <taxon>Bacillati</taxon>
        <taxon>Actinomycetota</taxon>
        <taxon>Actinomycetes</taxon>
        <taxon>Mycobacteriales</taxon>
        <taxon>Fodinicola</taxon>
    </lineage>
</organism>
<dbReference type="InterPro" id="IPR000873">
    <property type="entry name" value="AMP-dep_synth/lig_dom"/>
</dbReference>
<proteinExistence type="predicted"/>
<dbReference type="PROSITE" id="PS00012">
    <property type="entry name" value="PHOSPHOPANTETHEINE"/>
    <property type="match status" value="1"/>
</dbReference>
<dbReference type="SUPFAM" id="SSF47336">
    <property type="entry name" value="ACP-like"/>
    <property type="match status" value="1"/>
</dbReference>
<gene>
    <name evidence="6" type="ORF">GCM10009765_73990</name>
</gene>
<dbReference type="InterPro" id="IPR029058">
    <property type="entry name" value="AB_hydrolase_fold"/>
</dbReference>
<dbReference type="EMBL" id="BAAANY010000038">
    <property type="protein sequence ID" value="GAA1714154.1"/>
    <property type="molecule type" value="Genomic_DNA"/>
</dbReference>
<dbReference type="Gene3D" id="3.30.559.30">
    <property type="entry name" value="Nonribosomal peptide synthetase, condensation domain"/>
    <property type="match status" value="1"/>
</dbReference>
<accession>A0ABP4UXZ6</accession>
<dbReference type="Gene3D" id="3.30.300.30">
    <property type="match status" value="1"/>
</dbReference>
<dbReference type="CDD" id="cd05930">
    <property type="entry name" value="A_NRPS"/>
    <property type="match status" value="1"/>
</dbReference>
<dbReference type="PANTHER" id="PTHR45527:SF1">
    <property type="entry name" value="FATTY ACID SYNTHASE"/>
    <property type="match status" value="1"/>
</dbReference>
<dbReference type="PROSITE" id="PS00455">
    <property type="entry name" value="AMP_BINDING"/>
    <property type="match status" value="1"/>
</dbReference>
<evidence type="ECO:0000259" key="5">
    <source>
        <dbReference type="PROSITE" id="PS50075"/>
    </source>
</evidence>
<dbReference type="Proteomes" id="UP001500618">
    <property type="component" value="Unassembled WGS sequence"/>
</dbReference>
<dbReference type="InterPro" id="IPR036736">
    <property type="entry name" value="ACP-like_sf"/>
</dbReference>
<dbReference type="Gene3D" id="3.40.50.980">
    <property type="match status" value="2"/>
</dbReference>
<comment type="cofactor">
    <cofactor evidence="1">
        <name>pantetheine 4'-phosphate</name>
        <dbReference type="ChEBI" id="CHEBI:47942"/>
    </cofactor>
</comment>
<feature type="compositionally biased region" description="Basic and acidic residues" evidence="4">
    <location>
        <begin position="966"/>
        <end position="978"/>
    </location>
</feature>
<dbReference type="Gene3D" id="3.30.559.10">
    <property type="entry name" value="Chloramphenicol acetyltransferase-like domain"/>
    <property type="match status" value="1"/>
</dbReference>
<dbReference type="InterPro" id="IPR025110">
    <property type="entry name" value="AMP-bd_C"/>
</dbReference>
<dbReference type="InterPro" id="IPR010071">
    <property type="entry name" value="AA_adenyl_dom"/>
</dbReference>
<sequence length="1102" mass="119051">MTDLSPAKARLLARWREAATDESETPGDIPARTSRGPAPLSLAQQRLWILEQLQPGSAAYNLFFCGRLSGRLDPAALTTAVADLVQRHETLRTAVVTISGRPAQRTDALPPELAVVDLRDSADFDVAVREKMDEAIHLRFALRTGPPARFLLLRGPDHDCIGLVVHHLVGDGWSLGVALRDLSACYQARVRNEEPPLEALPVTFADFASWQREAVRAEDWQSDLGYWADRLHDLTPLELPLDRPRPAILSLDGDWLPIELGARTSDAIRALARARDTTAFTVLLAIYTTLLSRLGGQTDLTVGTAVAHRSHPQTYGLIGNFINMLALRTDVAGDPTFGELVSRVHRTCSAAYGHQEVPFERVVEEINPPRDTSRGAIFQTTLVMQPASAPADFAGLDIELIELGSRSVRADLELHLWDRPEFVGRLAFSTDLFDRTTAQSFVDRFVQLAETAVVEPDRRLTELPMLLPDERVRLQQWSRGEPACESFVPVHEQIAEQALLRPNAPAVVDSQGRTLTFGELAKAATALARRLVSLGVRPETRVGICLERSVDLAVAALGVLASGGAYVPLDPGYPAERLGYLAEDSAAPIVITSPELADTKLAGLPATLVWIDGDDVPAALPSTVDSGSLAYVIYTSGSTGRPKGVQIEHRSLANLAYAMRRRPGLGPDDTMTMIASLSFDASVAELFPPLAAGARVVVVDADDARDGRRLAALIERHQVTVVQAVATTWRLLQGAGGVDGSRVRALCGGEPIGDELASSLAERYEAWNMYGPTESTVWSSCGPLTTDGPVLLGEPLDGVRLHVLDDSLEPVPVGVYGELCIAGAHLARGYHDRPELTAQRFVPDPYGPAGGRLYRTGDRARRRQDGSLEFAGRADDQVKLRGYRIELGEIEAELAGHELVAEAAVAVQPPGRLVGHVVLAADTSATPAEITGQLRDALRLRLPDYMVPSAFTFLPKLPVTANGKLDRQALPEPGRDRSGSAPYVAPGSDLEKEVAGFAADSLGVRRVGLYDDFFDLGGHSLTAAQLVAALSVRFGVDLSVQDLFVNPTVSHLAALVQAEVDRSLHLTDEDGRIRRLVAEMSEETVDMLTTHLLRAGDGAARI</sequence>
<dbReference type="InterPro" id="IPR006162">
    <property type="entry name" value="Ppantetheine_attach_site"/>
</dbReference>
<dbReference type="SMART" id="SM00823">
    <property type="entry name" value="PKS_PP"/>
    <property type="match status" value="1"/>
</dbReference>
<evidence type="ECO:0000256" key="3">
    <source>
        <dbReference type="ARBA" id="ARBA00022553"/>
    </source>
</evidence>
<dbReference type="PANTHER" id="PTHR45527">
    <property type="entry name" value="NONRIBOSOMAL PEPTIDE SYNTHETASE"/>
    <property type="match status" value="1"/>
</dbReference>
<keyword evidence="3" id="KW-0597">Phosphoprotein</keyword>
<dbReference type="InterPro" id="IPR045851">
    <property type="entry name" value="AMP-bd_C_sf"/>
</dbReference>
<dbReference type="SUPFAM" id="SSF52777">
    <property type="entry name" value="CoA-dependent acyltransferases"/>
    <property type="match status" value="2"/>
</dbReference>
<evidence type="ECO:0000313" key="6">
    <source>
        <dbReference type="EMBL" id="GAA1714154.1"/>
    </source>
</evidence>
<reference evidence="7" key="1">
    <citation type="journal article" date="2019" name="Int. J. Syst. Evol. Microbiol.">
        <title>The Global Catalogue of Microorganisms (GCM) 10K type strain sequencing project: providing services to taxonomists for standard genome sequencing and annotation.</title>
        <authorList>
            <consortium name="The Broad Institute Genomics Platform"/>
            <consortium name="The Broad Institute Genome Sequencing Center for Infectious Disease"/>
            <person name="Wu L."/>
            <person name="Ma J."/>
        </authorList>
    </citation>
    <scope>NUCLEOTIDE SEQUENCE [LARGE SCALE GENOMIC DNA]</scope>
    <source>
        <strain evidence="7">JCM 14718</strain>
    </source>
</reference>
<name>A0ABP4UXZ6_9ACTN</name>
<evidence type="ECO:0000256" key="4">
    <source>
        <dbReference type="SAM" id="MobiDB-lite"/>
    </source>
</evidence>
<dbReference type="Pfam" id="PF13193">
    <property type="entry name" value="AMP-binding_C"/>
    <property type="match status" value="1"/>
</dbReference>
<dbReference type="Pfam" id="PF00668">
    <property type="entry name" value="Condensation"/>
    <property type="match status" value="1"/>
</dbReference>
<dbReference type="CDD" id="cd19531">
    <property type="entry name" value="LCL_NRPS-like"/>
    <property type="match status" value="1"/>
</dbReference>
<feature type="domain" description="Carrier" evidence="5">
    <location>
        <begin position="985"/>
        <end position="1060"/>
    </location>
</feature>
<dbReference type="Pfam" id="PF00550">
    <property type="entry name" value="PP-binding"/>
    <property type="match status" value="1"/>
</dbReference>
<dbReference type="Pfam" id="PF00501">
    <property type="entry name" value="AMP-binding"/>
    <property type="match status" value="1"/>
</dbReference>
<evidence type="ECO:0000313" key="7">
    <source>
        <dbReference type="Proteomes" id="UP001500618"/>
    </source>
</evidence>
<dbReference type="RefSeq" id="WP_344314751.1">
    <property type="nucleotide sequence ID" value="NZ_BAAANY010000038.1"/>
</dbReference>
<dbReference type="InterPro" id="IPR020845">
    <property type="entry name" value="AMP-binding_CS"/>
</dbReference>
<keyword evidence="2" id="KW-0596">Phosphopantetheine</keyword>
<dbReference type="Gene3D" id="2.30.38.10">
    <property type="entry name" value="Luciferase, Domain 3"/>
    <property type="match status" value="1"/>
</dbReference>
<comment type="caution">
    <text evidence="6">The sequence shown here is derived from an EMBL/GenBank/DDBJ whole genome shotgun (WGS) entry which is preliminary data.</text>
</comment>
<dbReference type="NCBIfam" id="TIGR01733">
    <property type="entry name" value="AA-adenyl-dom"/>
    <property type="match status" value="1"/>
</dbReference>
<keyword evidence="7" id="KW-1185">Reference proteome</keyword>
<protein>
    <recommendedName>
        <fullName evidence="5">Carrier domain-containing protein</fullName>
    </recommendedName>
</protein>
<feature type="region of interest" description="Disordered" evidence="4">
    <location>
        <begin position="966"/>
        <end position="987"/>
    </location>
</feature>
<evidence type="ECO:0000256" key="2">
    <source>
        <dbReference type="ARBA" id="ARBA00022450"/>
    </source>
</evidence>
<dbReference type="InterPro" id="IPR009081">
    <property type="entry name" value="PP-bd_ACP"/>
</dbReference>
<dbReference type="SUPFAM" id="SSF56801">
    <property type="entry name" value="Acetyl-CoA synthetase-like"/>
    <property type="match status" value="1"/>
</dbReference>
<dbReference type="InterPro" id="IPR023213">
    <property type="entry name" value="CAT-like_dom_sf"/>
</dbReference>
<evidence type="ECO:0000256" key="1">
    <source>
        <dbReference type="ARBA" id="ARBA00001957"/>
    </source>
</evidence>